<dbReference type="InterPro" id="IPR011495">
    <property type="entry name" value="Sig_transdc_His_kin_sub2_dim/P"/>
</dbReference>
<dbReference type="GO" id="GO:0004673">
    <property type="term" value="F:protein histidine kinase activity"/>
    <property type="evidence" value="ECO:0007669"/>
    <property type="project" value="UniProtKB-EC"/>
</dbReference>
<accession>A0A6A7Y6E2</accession>
<dbReference type="Pfam" id="PF07568">
    <property type="entry name" value="HisKA_2"/>
    <property type="match status" value="1"/>
</dbReference>
<keyword evidence="4" id="KW-0808">Transferase</keyword>
<evidence type="ECO:0000256" key="4">
    <source>
        <dbReference type="ARBA" id="ARBA00022679"/>
    </source>
</evidence>
<organism evidence="9 10">
    <name type="scientific">Segnochrobactrum spirostomi</name>
    <dbReference type="NCBI Taxonomy" id="2608987"/>
    <lineage>
        <taxon>Bacteria</taxon>
        <taxon>Pseudomonadati</taxon>
        <taxon>Pseudomonadota</taxon>
        <taxon>Alphaproteobacteria</taxon>
        <taxon>Hyphomicrobiales</taxon>
        <taxon>Segnochrobactraceae</taxon>
        <taxon>Segnochrobactrum</taxon>
    </lineage>
</organism>
<reference evidence="9 10" key="1">
    <citation type="submission" date="2019-09" db="EMBL/GenBank/DDBJ databases">
        <title>Segnochrobactrum spirostomi gen. nov., sp. nov., isolated from the ciliate Spirostomum cf. yagiui and description of a novel family, Segnochrobactraceae fam. nov. within the order Rhizobiales of the class Alphaproteobacteria.</title>
        <authorList>
            <person name="Akter S."/>
            <person name="Shazib S.U.A."/>
            <person name="Shin M.K."/>
        </authorList>
    </citation>
    <scope>NUCLEOTIDE SEQUENCE [LARGE SCALE GENOMIC DNA]</scope>
    <source>
        <strain evidence="9 10">Sp-1</strain>
    </source>
</reference>
<evidence type="ECO:0000256" key="6">
    <source>
        <dbReference type="ARBA" id="ARBA00022777"/>
    </source>
</evidence>
<keyword evidence="3" id="KW-0597">Phosphoprotein</keyword>
<evidence type="ECO:0000313" key="10">
    <source>
        <dbReference type="Proteomes" id="UP000332515"/>
    </source>
</evidence>
<evidence type="ECO:0000256" key="1">
    <source>
        <dbReference type="ARBA" id="ARBA00000085"/>
    </source>
</evidence>
<comment type="catalytic activity">
    <reaction evidence="1">
        <text>ATP + protein L-histidine = ADP + protein N-phospho-L-histidine.</text>
        <dbReference type="EC" id="2.7.13.3"/>
    </reaction>
</comment>
<evidence type="ECO:0000256" key="7">
    <source>
        <dbReference type="ARBA" id="ARBA00022840"/>
    </source>
</evidence>
<dbReference type="AlphaFoldDB" id="A0A6A7Y6E2"/>
<sequence>MPMTIHPEATQSLALAILTASHAPALLLDGDLKVLAASNSFNAMFASSPVAPGTSLAALGAGEWNVPQLQSLLRATLAGHAEIEAYEMDLQSGGQLRNLILNARRLEYGTDGLVLVMLTILDATHARLSQRLKDDLIREKAVLLQELQHRVANSLQIIASVLMQSARRVQSEEARGHLRDAHQRVMSIAKLQQQLSASQSDEVGLRDYLTELCDSLGASMIHDHDQISLSVDADDSRVGANISVILGLIVTELVINAMKHAFPDRRKGTILVEYHSALPNWTLAVSDDGVGTAATMAAAKPGLGTSIVDALAHQLDANVEVESVDPGTKVSITTSTPRHAEARR</sequence>
<evidence type="ECO:0000256" key="2">
    <source>
        <dbReference type="ARBA" id="ARBA00012438"/>
    </source>
</evidence>
<keyword evidence="10" id="KW-1185">Reference proteome</keyword>
<dbReference type="GO" id="GO:0005524">
    <property type="term" value="F:ATP binding"/>
    <property type="evidence" value="ECO:0007669"/>
    <property type="project" value="UniProtKB-KW"/>
</dbReference>
<keyword evidence="5" id="KW-0547">Nucleotide-binding</keyword>
<keyword evidence="7" id="KW-0067">ATP-binding</keyword>
<evidence type="ECO:0000256" key="3">
    <source>
        <dbReference type="ARBA" id="ARBA00022553"/>
    </source>
</evidence>
<dbReference type="InterPro" id="IPR036890">
    <property type="entry name" value="HATPase_C_sf"/>
</dbReference>
<evidence type="ECO:0000259" key="8">
    <source>
        <dbReference type="SMART" id="SM00387"/>
    </source>
</evidence>
<comment type="caution">
    <text evidence="9">The sequence shown here is derived from an EMBL/GenBank/DDBJ whole genome shotgun (WGS) entry which is preliminary data.</text>
</comment>
<dbReference type="EC" id="2.7.13.3" evidence="2"/>
<dbReference type="PANTHER" id="PTHR41523:SF8">
    <property type="entry name" value="ETHYLENE RESPONSE SENSOR PROTEIN"/>
    <property type="match status" value="1"/>
</dbReference>
<dbReference type="SMART" id="SM00387">
    <property type="entry name" value="HATPase_c"/>
    <property type="match status" value="1"/>
</dbReference>
<dbReference type="InterPro" id="IPR003594">
    <property type="entry name" value="HATPase_dom"/>
</dbReference>
<feature type="domain" description="Histidine kinase/HSP90-like ATPase" evidence="8">
    <location>
        <begin position="241"/>
        <end position="338"/>
    </location>
</feature>
<proteinExistence type="predicted"/>
<dbReference type="Proteomes" id="UP000332515">
    <property type="component" value="Unassembled WGS sequence"/>
</dbReference>
<protein>
    <recommendedName>
        <fullName evidence="2">histidine kinase</fullName>
        <ecNumber evidence="2">2.7.13.3</ecNumber>
    </recommendedName>
</protein>
<gene>
    <name evidence="9" type="ORF">F0357_19875</name>
</gene>
<evidence type="ECO:0000313" key="9">
    <source>
        <dbReference type="EMBL" id="MQT14870.1"/>
    </source>
</evidence>
<dbReference type="Gene3D" id="3.30.565.10">
    <property type="entry name" value="Histidine kinase-like ATPase, C-terminal domain"/>
    <property type="match status" value="1"/>
</dbReference>
<dbReference type="EMBL" id="VWNA01000002">
    <property type="protein sequence ID" value="MQT14870.1"/>
    <property type="molecule type" value="Genomic_DNA"/>
</dbReference>
<dbReference type="Pfam" id="PF02518">
    <property type="entry name" value="HATPase_c"/>
    <property type="match status" value="1"/>
</dbReference>
<keyword evidence="6 9" id="KW-0418">Kinase</keyword>
<dbReference type="SUPFAM" id="SSF55874">
    <property type="entry name" value="ATPase domain of HSP90 chaperone/DNA topoisomerase II/histidine kinase"/>
    <property type="match status" value="1"/>
</dbReference>
<name>A0A6A7Y6E2_9HYPH</name>
<evidence type="ECO:0000256" key="5">
    <source>
        <dbReference type="ARBA" id="ARBA00022741"/>
    </source>
</evidence>
<dbReference type="PANTHER" id="PTHR41523">
    <property type="entry name" value="TWO-COMPONENT SYSTEM SENSOR PROTEIN"/>
    <property type="match status" value="1"/>
</dbReference>